<accession>A0A6J5DI17</accession>
<dbReference type="CDD" id="cd06261">
    <property type="entry name" value="TM_PBP2"/>
    <property type="match status" value="1"/>
</dbReference>
<dbReference type="InterPro" id="IPR051789">
    <property type="entry name" value="Bact_Polyamine_Transport"/>
</dbReference>
<dbReference type="RefSeq" id="WP_200877969.1">
    <property type="nucleotide sequence ID" value="NZ_CABVQD010000008.1"/>
</dbReference>
<feature type="transmembrane region" description="Helical" evidence="11">
    <location>
        <begin position="156"/>
        <end position="175"/>
    </location>
</feature>
<dbReference type="AlphaFoldDB" id="A0A6J5DI17"/>
<organism evidence="13 14">
    <name type="scientific">Burkholderia paludis</name>
    <dbReference type="NCBI Taxonomy" id="1506587"/>
    <lineage>
        <taxon>Bacteria</taxon>
        <taxon>Pseudomonadati</taxon>
        <taxon>Pseudomonadota</taxon>
        <taxon>Betaproteobacteria</taxon>
        <taxon>Burkholderiales</taxon>
        <taxon>Burkholderiaceae</taxon>
        <taxon>Burkholderia</taxon>
        <taxon>Burkholderia cepacia complex</taxon>
    </lineage>
</organism>
<dbReference type="PANTHER" id="PTHR43848:SF5">
    <property type="entry name" value="SPERMIDINE_PUTRESCINE TRANSPORT SYSTEM PERMEASE PROTEIN POTC"/>
    <property type="match status" value="1"/>
</dbReference>
<name>A0A6J5DI17_9BURK</name>
<comment type="subcellular location">
    <subcellularLocation>
        <location evidence="1">Cell inner membrane</location>
        <topology evidence="1">Multi-pass membrane protein</topology>
    </subcellularLocation>
    <subcellularLocation>
        <location evidence="11">Cell membrane</location>
        <topology evidence="11">Multi-pass membrane protein</topology>
    </subcellularLocation>
</comment>
<feature type="transmembrane region" description="Helical" evidence="11">
    <location>
        <begin position="228"/>
        <end position="248"/>
    </location>
</feature>
<dbReference type="Proteomes" id="UP000494330">
    <property type="component" value="Unassembled WGS sequence"/>
</dbReference>
<reference evidence="13 14" key="1">
    <citation type="submission" date="2019-09" db="EMBL/GenBank/DDBJ databases">
        <authorList>
            <person name="Depoorter E."/>
        </authorList>
    </citation>
    <scope>NUCLEOTIDE SEQUENCE [LARGE SCALE GENOMIC DNA]</scope>
    <source>
        <strain evidence="13">LMG 30113</strain>
    </source>
</reference>
<dbReference type="PROSITE" id="PS50928">
    <property type="entry name" value="ABC_TM1"/>
    <property type="match status" value="1"/>
</dbReference>
<feature type="transmembrane region" description="Helical" evidence="11">
    <location>
        <begin position="33"/>
        <end position="58"/>
    </location>
</feature>
<keyword evidence="4" id="KW-1003">Cell membrane</keyword>
<keyword evidence="14" id="KW-1185">Reference proteome</keyword>
<feature type="transmembrane region" description="Helical" evidence="11">
    <location>
        <begin position="203"/>
        <end position="222"/>
    </location>
</feature>
<evidence type="ECO:0000256" key="4">
    <source>
        <dbReference type="ARBA" id="ARBA00022475"/>
    </source>
</evidence>
<protein>
    <recommendedName>
        <fullName evidence="10">Spermidine/putrescine transport system permease protein PotC</fullName>
    </recommendedName>
</protein>
<sequence>MNSSGNISMDRIKSISSAGGLGKTKVRSLNSFVGLRTITVAFFIFLYAPILVLVVLSFNAGDSTATWSGFGLQAYRTLAADGALRQAAGNSLIVACFATIGSTLVATLAAIALHGRRGAMEQITGSAITFPLLVPEIVTAVATLLALSVLAIPLGLATIMFAHTVFCLPFAFLPVKARLADMDGRLLDAAADLYATPFRAFRAVTLPLMVPGIVAGAMLAFITSIDNFVITYFVAGAGYTTLPVYIYGVVKVGVSPEINAISTVLLAVSVSLVTLSYFVGKLRRI</sequence>
<dbReference type="GO" id="GO:0055085">
    <property type="term" value="P:transmembrane transport"/>
    <property type="evidence" value="ECO:0007669"/>
    <property type="project" value="InterPro"/>
</dbReference>
<evidence type="ECO:0000256" key="6">
    <source>
        <dbReference type="ARBA" id="ARBA00022692"/>
    </source>
</evidence>
<evidence type="ECO:0000256" key="8">
    <source>
        <dbReference type="ARBA" id="ARBA00023136"/>
    </source>
</evidence>
<feature type="transmembrane region" description="Helical" evidence="11">
    <location>
        <begin position="92"/>
        <end position="115"/>
    </location>
</feature>
<keyword evidence="8 11" id="KW-0472">Membrane</keyword>
<evidence type="ECO:0000313" key="14">
    <source>
        <dbReference type="Proteomes" id="UP000494330"/>
    </source>
</evidence>
<evidence type="ECO:0000256" key="7">
    <source>
        <dbReference type="ARBA" id="ARBA00022989"/>
    </source>
</evidence>
<keyword evidence="5" id="KW-0997">Cell inner membrane</keyword>
<evidence type="ECO:0000313" key="13">
    <source>
        <dbReference type="EMBL" id="VWB65392.1"/>
    </source>
</evidence>
<dbReference type="InterPro" id="IPR000515">
    <property type="entry name" value="MetI-like"/>
</dbReference>
<dbReference type="Gene3D" id="1.10.3720.10">
    <property type="entry name" value="MetI-like"/>
    <property type="match status" value="1"/>
</dbReference>
<evidence type="ECO:0000256" key="2">
    <source>
        <dbReference type="ARBA" id="ARBA00007069"/>
    </source>
</evidence>
<evidence type="ECO:0000256" key="3">
    <source>
        <dbReference type="ARBA" id="ARBA00022448"/>
    </source>
</evidence>
<keyword evidence="7 11" id="KW-1133">Transmembrane helix</keyword>
<gene>
    <name evidence="13" type="ORF">BPA30113_02919</name>
</gene>
<feature type="transmembrane region" description="Helical" evidence="11">
    <location>
        <begin position="127"/>
        <end position="150"/>
    </location>
</feature>
<dbReference type="EMBL" id="CABVQD010000008">
    <property type="protein sequence ID" value="VWB65392.1"/>
    <property type="molecule type" value="Genomic_DNA"/>
</dbReference>
<feature type="transmembrane region" description="Helical" evidence="11">
    <location>
        <begin position="260"/>
        <end position="279"/>
    </location>
</feature>
<dbReference type="InterPro" id="IPR035906">
    <property type="entry name" value="MetI-like_sf"/>
</dbReference>
<feature type="domain" description="ABC transmembrane type-1" evidence="12">
    <location>
        <begin position="88"/>
        <end position="276"/>
    </location>
</feature>
<dbReference type="Pfam" id="PF00528">
    <property type="entry name" value="BPD_transp_1"/>
    <property type="match status" value="1"/>
</dbReference>
<comment type="similarity">
    <text evidence="2">Belongs to the binding-protein-dependent transport system permease family. CysTW subfamily.</text>
</comment>
<evidence type="ECO:0000256" key="10">
    <source>
        <dbReference type="ARBA" id="ARBA00039580"/>
    </source>
</evidence>
<dbReference type="PANTHER" id="PTHR43848">
    <property type="entry name" value="PUTRESCINE TRANSPORT SYSTEM PERMEASE PROTEIN POTI"/>
    <property type="match status" value="1"/>
</dbReference>
<keyword evidence="3 11" id="KW-0813">Transport</keyword>
<proteinExistence type="inferred from homology"/>
<keyword evidence="6 11" id="KW-0812">Transmembrane</keyword>
<evidence type="ECO:0000259" key="12">
    <source>
        <dbReference type="PROSITE" id="PS50928"/>
    </source>
</evidence>
<evidence type="ECO:0000256" key="5">
    <source>
        <dbReference type="ARBA" id="ARBA00022519"/>
    </source>
</evidence>
<dbReference type="GO" id="GO:0005886">
    <property type="term" value="C:plasma membrane"/>
    <property type="evidence" value="ECO:0007669"/>
    <property type="project" value="UniProtKB-SubCell"/>
</dbReference>
<evidence type="ECO:0000256" key="11">
    <source>
        <dbReference type="RuleBase" id="RU363032"/>
    </source>
</evidence>
<evidence type="ECO:0000256" key="9">
    <source>
        <dbReference type="ARBA" id="ARBA00037216"/>
    </source>
</evidence>
<evidence type="ECO:0000256" key="1">
    <source>
        <dbReference type="ARBA" id="ARBA00004429"/>
    </source>
</evidence>
<comment type="function">
    <text evidence="9">Required for the activity of the bacterial periplasmic transport system of putrescine and spermidine.</text>
</comment>
<dbReference type="SUPFAM" id="SSF161098">
    <property type="entry name" value="MetI-like"/>
    <property type="match status" value="1"/>
</dbReference>